<dbReference type="PROSITE" id="PS51525">
    <property type="entry name" value="NET"/>
    <property type="match status" value="1"/>
</dbReference>
<dbReference type="GO" id="GO:0003677">
    <property type="term" value="F:DNA binding"/>
    <property type="evidence" value="ECO:0007669"/>
    <property type="project" value="UniProtKB-KW"/>
</dbReference>
<dbReference type="AlphaFoldDB" id="A0AAV3PS08"/>
<keyword evidence="6" id="KW-0539">Nucleus</keyword>
<dbReference type="InterPro" id="IPR001487">
    <property type="entry name" value="Bromodomain"/>
</dbReference>
<evidence type="ECO:0000313" key="13">
    <source>
        <dbReference type="Proteomes" id="UP001454036"/>
    </source>
</evidence>
<dbReference type="InterPro" id="IPR036427">
    <property type="entry name" value="Bromodomain-like_sf"/>
</dbReference>
<feature type="compositionally biased region" description="Acidic residues" evidence="9">
    <location>
        <begin position="667"/>
        <end position="677"/>
    </location>
</feature>
<feature type="region of interest" description="Disordered" evidence="9">
    <location>
        <begin position="101"/>
        <end position="132"/>
    </location>
</feature>
<keyword evidence="13" id="KW-1185">Reference proteome</keyword>
<dbReference type="PANTHER" id="PTHR46136">
    <property type="entry name" value="TRANSCRIPTION FACTOR GTE8"/>
    <property type="match status" value="1"/>
</dbReference>
<dbReference type="InterPro" id="IPR052442">
    <property type="entry name" value="Env_Response_Regulator"/>
</dbReference>
<comment type="caution">
    <text evidence="12">The sequence shown here is derived from an EMBL/GenBank/DDBJ whole genome shotgun (WGS) entry which is preliminary data.</text>
</comment>
<dbReference type="EMBL" id="BAABME010002033">
    <property type="protein sequence ID" value="GAA0152712.1"/>
    <property type="molecule type" value="Genomic_DNA"/>
</dbReference>
<evidence type="ECO:0000256" key="9">
    <source>
        <dbReference type="SAM" id="MobiDB-lite"/>
    </source>
</evidence>
<evidence type="ECO:0000256" key="7">
    <source>
        <dbReference type="PROSITE-ProRule" id="PRU00035"/>
    </source>
</evidence>
<accession>A0AAV3PS08</accession>
<dbReference type="Pfam" id="PF00439">
    <property type="entry name" value="Bromodomain"/>
    <property type="match status" value="1"/>
</dbReference>
<dbReference type="PANTHER" id="PTHR46136:SF1">
    <property type="entry name" value="TRANSCRIPTION FACTOR GTE11-RELATED"/>
    <property type="match status" value="1"/>
</dbReference>
<keyword evidence="3 8" id="KW-0175">Coiled coil</keyword>
<evidence type="ECO:0000256" key="5">
    <source>
        <dbReference type="ARBA" id="ARBA00023163"/>
    </source>
</evidence>
<evidence type="ECO:0000256" key="3">
    <source>
        <dbReference type="ARBA" id="ARBA00023054"/>
    </source>
</evidence>
<feature type="domain" description="Bromo" evidence="10">
    <location>
        <begin position="155"/>
        <end position="227"/>
    </location>
</feature>
<dbReference type="GO" id="GO:0005634">
    <property type="term" value="C:nucleus"/>
    <property type="evidence" value="ECO:0007669"/>
    <property type="project" value="UniProtKB-SubCell"/>
</dbReference>
<protein>
    <submittedName>
        <fullName evidence="12">DNA-binding transcription factor</fullName>
    </submittedName>
</protein>
<dbReference type="Pfam" id="PF17035">
    <property type="entry name" value="BET"/>
    <property type="match status" value="1"/>
</dbReference>
<feature type="region of interest" description="Disordered" evidence="9">
    <location>
        <begin position="659"/>
        <end position="743"/>
    </location>
</feature>
<dbReference type="Gene3D" id="1.20.1270.220">
    <property type="match status" value="1"/>
</dbReference>
<evidence type="ECO:0000259" key="11">
    <source>
        <dbReference type="PROSITE" id="PS51525"/>
    </source>
</evidence>
<keyword evidence="4 7" id="KW-0103">Bromodomain</keyword>
<sequence length="743" mass="82236">MTAPEQSSALRQKWVNLNSASQDGFGIPIQVIPLSKLTPSKRKSLVLQLRSELEQIRLIQKKVETHRANAASMMTSGGNIPSYVNTGKDPPGGIISKSFPLTSGPGKKSAPSGQKARGWNPGVTGRFKSANKTPVTDQTTATYFRQCDNLLKKLMTHQFGWVFNKPVDVVELKIPDYLDVIKHPMDFGTIKRKIDSDDYSSPLEFAADVRLTFSNAMTYNPPGNDVHIMADTMSKFFETRWKPIQKKIDATSYPDSTVQRSVLHDEIEIVDPMAPCKKRKPSPLEEVQLRRASPEQSEVVTDQIQPKMTDEEKRILSKDLESSVDDLPENIIDFLKKQCSKGGEVGEEEIEIDIDALGDDALFTLRRLLDELLQGKLANTAKAETCEMELPNESGLSNSSMQLGKESLNAVEGVDIGENAPAGSSYPTVEIEKDSTLISNQLCNAESMDDTDSSSSSDSESECPKEDIPTVPAKDGFVDDDDHSKGNYNEKANGETAGNENKLVNGEDQLEQNDPLKSNSEIFESQKGGDGSPTERQVSPEKLYRAAILKNRFADIILKVAQEKPLGQGDKVDPEKQRRERGELEMIKRKEKARLQAEAKAAEDARKRVEAEAAAEVKRVRELEREAARQALLKMEKTVEINENSRFLEDLEMLSSSLPLEHLPSSIEEETSPDDSQDGLGSFKFGGSNPLEQLGLYMKVDDDEEEPDATTNGPNMKIDDDEEEPNATNGPDVVKDVEEGEID</sequence>
<gene>
    <name evidence="12" type="ORF">LIER_11124</name>
</gene>
<feature type="coiled-coil region" evidence="8">
    <location>
        <begin position="588"/>
        <end position="626"/>
    </location>
</feature>
<dbReference type="SMART" id="SM00297">
    <property type="entry name" value="BROMO"/>
    <property type="match status" value="1"/>
</dbReference>
<dbReference type="SUPFAM" id="SSF47370">
    <property type="entry name" value="Bromodomain"/>
    <property type="match status" value="1"/>
</dbReference>
<comment type="subcellular location">
    <subcellularLocation>
        <location evidence="1">Nucleus</location>
    </subcellularLocation>
</comment>
<dbReference type="Gene3D" id="1.20.920.10">
    <property type="entry name" value="Bromodomain-like"/>
    <property type="match status" value="1"/>
</dbReference>
<dbReference type="PRINTS" id="PR00503">
    <property type="entry name" value="BROMODOMAIN"/>
</dbReference>
<feature type="region of interest" description="Disordered" evidence="9">
    <location>
        <begin position="446"/>
        <end position="539"/>
    </location>
</feature>
<evidence type="ECO:0000259" key="10">
    <source>
        <dbReference type="PROSITE" id="PS50014"/>
    </source>
</evidence>
<evidence type="ECO:0000256" key="2">
    <source>
        <dbReference type="ARBA" id="ARBA00023015"/>
    </source>
</evidence>
<dbReference type="Proteomes" id="UP001454036">
    <property type="component" value="Unassembled WGS sequence"/>
</dbReference>
<keyword evidence="12" id="KW-0238">DNA-binding</keyword>
<proteinExistence type="predicted"/>
<dbReference type="InterPro" id="IPR037377">
    <property type="entry name" value="GTE_bromo"/>
</dbReference>
<evidence type="ECO:0000256" key="1">
    <source>
        <dbReference type="ARBA" id="ARBA00004123"/>
    </source>
</evidence>
<dbReference type="InterPro" id="IPR038336">
    <property type="entry name" value="NET_sf"/>
</dbReference>
<evidence type="ECO:0000313" key="12">
    <source>
        <dbReference type="EMBL" id="GAA0152712.1"/>
    </source>
</evidence>
<evidence type="ECO:0000256" key="6">
    <source>
        <dbReference type="ARBA" id="ARBA00023242"/>
    </source>
</evidence>
<organism evidence="12 13">
    <name type="scientific">Lithospermum erythrorhizon</name>
    <name type="common">Purple gromwell</name>
    <name type="synonym">Lithospermum officinale var. erythrorhizon</name>
    <dbReference type="NCBI Taxonomy" id="34254"/>
    <lineage>
        <taxon>Eukaryota</taxon>
        <taxon>Viridiplantae</taxon>
        <taxon>Streptophyta</taxon>
        <taxon>Embryophyta</taxon>
        <taxon>Tracheophyta</taxon>
        <taxon>Spermatophyta</taxon>
        <taxon>Magnoliopsida</taxon>
        <taxon>eudicotyledons</taxon>
        <taxon>Gunneridae</taxon>
        <taxon>Pentapetalae</taxon>
        <taxon>asterids</taxon>
        <taxon>lamiids</taxon>
        <taxon>Boraginales</taxon>
        <taxon>Boraginaceae</taxon>
        <taxon>Boraginoideae</taxon>
        <taxon>Lithospermeae</taxon>
        <taxon>Lithospermum</taxon>
    </lineage>
</organism>
<name>A0AAV3PS08_LITER</name>
<evidence type="ECO:0000256" key="8">
    <source>
        <dbReference type="SAM" id="Coils"/>
    </source>
</evidence>
<feature type="domain" description="NET" evidence="11">
    <location>
        <begin position="298"/>
        <end position="380"/>
    </location>
</feature>
<reference evidence="12 13" key="1">
    <citation type="submission" date="2024-01" db="EMBL/GenBank/DDBJ databases">
        <title>The complete chloroplast genome sequence of Lithospermum erythrorhizon: insights into the phylogenetic relationship among Boraginaceae species and the maternal lineages of purple gromwells.</title>
        <authorList>
            <person name="Okada T."/>
            <person name="Watanabe K."/>
        </authorList>
    </citation>
    <scope>NUCLEOTIDE SEQUENCE [LARGE SCALE GENOMIC DNA]</scope>
</reference>
<dbReference type="CDD" id="cd05506">
    <property type="entry name" value="Bromo_plant1"/>
    <property type="match status" value="1"/>
</dbReference>
<keyword evidence="5" id="KW-0804">Transcription</keyword>
<dbReference type="PROSITE" id="PS50014">
    <property type="entry name" value="BROMODOMAIN_2"/>
    <property type="match status" value="1"/>
</dbReference>
<dbReference type="InterPro" id="IPR027353">
    <property type="entry name" value="NET_dom"/>
</dbReference>
<keyword evidence="2" id="KW-0805">Transcription regulation</keyword>
<evidence type="ECO:0000256" key="4">
    <source>
        <dbReference type="ARBA" id="ARBA00023117"/>
    </source>
</evidence>